<evidence type="ECO:0000313" key="21">
    <source>
        <dbReference type="Proteomes" id="UP000011750"/>
    </source>
</evidence>
<evidence type="ECO:0000256" key="2">
    <source>
        <dbReference type="ARBA" id="ARBA00004167"/>
    </source>
</evidence>
<dbReference type="GO" id="GO:0016709">
    <property type="term" value="F:oxidoreductase activity, acting on paired donors, with incorporation or reduction of molecular oxygen, NAD(P)H as one donor, and incorporation of one atom of oxygen"/>
    <property type="evidence" value="ECO:0000318"/>
    <property type="project" value="GO_Central"/>
</dbReference>
<dbReference type="SUPFAM" id="SSF52058">
    <property type="entry name" value="L domain-like"/>
    <property type="match status" value="1"/>
</dbReference>
<dbReference type="GO" id="GO:0003676">
    <property type="term" value="F:nucleic acid binding"/>
    <property type="evidence" value="ECO:0007669"/>
    <property type="project" value="InterPro"/>
</dbReference>
<dbReference type="PROSITE" id="PS00086">
    <property type="entry name" value="CYTOCHROME_P450"/>
    <property type="match status" value="1"/>
</dbReference>
<dbReference type="Pfam" id="PF00067">
    <property type="entry name" value="p450"/>
    <property type="match status" value="1"/>
</dbReference>
<evidence type="ECO:0000256" key="1">
    <source>
        <dbReference type="ARBA" id="ARBA00001971"/>
    </source>
</evidence>
<dbReference type="Pfam" id="PF14111">
    <property type="entry name" value="DUF4283"/>
    <property type="match status" value="1"/>
</dbReference>
<dbReference type="Proteomes" id="UP000011750">
    <property type="component" value="Chromosome A02"/>
</dbReference>
<keyword evidence="7 16" id="KW-0479">Metal-binding</keyword>
<comment type="cofactor">
    <cofactor evidence="1 16">
        <name>heme</name>
        <dbReference type="ChEBI" id="CHEBI:30413"/>
    </cofactor>
</comment>
<dbReference type="SUPFAM" id="SSF48264">
    <property type="entry name" value="Cytochrome P450"/>
    <property type="match status" value="1"/>
</dbReference>
<keyword evidence="12 16" id="KW-0408">Iron</keyword>
<dbReference type="InterPro" id="IPR001878">
    <property type="entry name" value="Znf_CCHC"/>
</dbReference>
<dbReference type="Gene3D" id="3.80.10.10">
    <property type="entry name" value="Ribonuclease Inhibitor"/>
    <property type="match status" value="1"/>
</dbReference>
<dbReference type="FunFam" id="1.10.630.10:FF:000019">
    <property type="entry name" value="Cytochrome P450 family protein"/>
    <property type="match status" value="1"/>
</dbReference>
<dbReference type="GO" id="GO:0008270">
    <property type="term" value="F:zinc ion binding"/>
    <property type="evidence" value="ECO:0007669"/>
    <property type="project" value="UniProtKB-KW"/>
</dbReference>
<protein>
    <recommendedName>
        <fullName evidence="19">CCHC-type domain-containing protein</fullName>
    </recommendedName>
</protein>
<feature type="domain" description="CCHC-type" evidence="19">
    <location>
        <begin position="1063"/>
        <end position="1076"/>
    </location>
</feature>
<reference evidence="20 21" key="1">
    <citation type="journal article" date="2011" name="Nat. Genet.">
        <title>The genome of the mesopolyploid crop species Brassica rapa.</title>
        <authorList>
            <consortium name="Brassica rapa Genome Sequencing Project Consortium"/>
            <person name="Wang X."/>
            <person name="Wang H."/>
            <person name="Wang J."/>
            <person name="Sun R."/>
            <person name="Wu J."/>
            <person name="Liu S."/>
            <person name="Bai Y."/>
            <person name="Mun J.H."/>
            <person name="Bancroft I."/>
            <person name="Cheng F."/>
            <person name="Huang S."/>
            <person name="Li X."/>
            <person name="Hua W."/>
            <person name="Wang J."/>
            <person name="Wang X."/>
            <person name="Freeling M."/>
            <person name="Pires J.C."/>
            <person name="Paterson A.H."/>
            <person name="Chalhoub B."/>
            <person name="Wang B."/>
            <person name="Hayward A."/>
            <person name="Sharpe A.G."/>
            <person name="Park B.S."/>
            <person name="Weisshaar B."/>
            <person name="Liu B."/>
            <person name="Li B."/>
            <person name="Liu B."/>
            <person name="Tong C."/>
            <person name="Song C."/>
            <person name="Duran C."/>
            <person name="Peng C."/>
            <person name="Geng C."/>
            <person name="Koh C."/>
            <person name="Lin C."/>
            <person name="Edwards D."/>
            <person name="Mu D."/>
            <person name="Shen D."/>
            <person name="Soumpourou E."/>
            <person name="Li F."/>
            <person name="Fraser F."/>
            <person name="Conant G."/>
            <person name="Lassalle G."/>
            <person name="King G.J."/>
            <person name="Bonnema G."/>
            <person name="Tang H."/>
            <person name="Wang H."/>
            <person name="Belcram H."/>
            <person name="Zhou H."/>
            <person name="Hirakawa H."/>
            <person name="Abe H."/>
            <person name="Guo H."/>
            <person name="Wang H."/>
            <person name="Jin H."/>
            <person name="Parkin I.A."/>
            <person name="Batley J."/>
            <person name="Kim J.S."/>
            <person name="Just J."/>
            <person name="Li J."/>
            <person name="Xu J."/>
            <person name="Deng J."/>
            <person name="Kim J.A."/>
            <person name="Li J."/>
            <person name="Yu J."/>
            <person name="Meng J."/>
            <person name="Wang J."/>
            <person name="Min J."/>
            <person name="Poulain J."/>
            <person name="Wang J."/>
            <person name="Hatakeyama K."/>
            <person name="Wu K."/>
            <person name="Wang L."/>
            <person name="Fang L."/>
            <person name="Trick M."/>
            <person name="Links M.G."/>
            <person name="Zhao M."/>
            <person name="Jin M."/>
            <person name="Ramchiary N."/>
            <person name="Drou N."/>
            <person name="Berkman P.J."/>
            <person name="Cai Q."/>
            <person name="Huang Q."/>
            <person name="Li R."/>
            <person name="Tabata S."/>
            <person name="Cheng S."/>
            <person name="Zhang S."/>
            <person name="Zhang S."/>
            <person name="Huang S."/>
            <person name="Sato S."/>
            <person name="Sun S."/>
            <person name="Kwon S.J."/>
            <person name="Choi S.R."/>
            <person name="Lee T.H."/>
            <person name="Fan W."/>
            <person name="Zhao X."/>
            <person name="Tan X."/>
            <person name="Xu X."/>
            <person name="Wang Y."/>
            <person name="Qiu Y."/>
            <person name="Yin Y."/>
            <person name="Li Y."/>
            <person name="Du Y."/>
            <person name="Liao Y."/>
            <person name="Lim Y."/>
            <person name="Narusaka Y."/>
            <person name="Wang Y."/>
            <person name="Wang Z."/>
            <person name="Li Z."/>
            <person name="Wang Z."/>
            <person name="Xiong Z."/>
            <person name="Zhang Z."/>
        </authorList>
    </citation>
    <scope>NUCLEOTIDE SEQUENCE [LARGE SCALE GENOMIC DNA]</scope>
    <source>
        <strain evidence="20 21">cv. Chiifu-401-42</strain>
    </source>
</reference>
<reference evidence="20 21" key="2">
    <citation type="journal article" date="2018" name="Hortic Res">
        <title>Improved Brassica rapa reference genome by single-molecule sequencing and chromosome conformation capture technologies.</title>
        <authorList>
            <person name="Zhang L."/>
            <person name="Cai X."/>
            <person name="Wu J."/>
            <person name="Liu M."/>
            <person name="Grob S."/>
            <person name="Cheng F."/>
            <person name="Liang J."/>
            <person name="Cai C."/>
            <person name="Liu Z."/>
            <person name="Liu B."/>
            <person name="Wang F."/>
            <person name="Li S."/>
            <person name="Liu F."/>
            <person name="Li X."/>
            <person name="Cheng L."/>
            <person name="Yang W."/>
            <person name="Li M.H."/>
            <person name="Grossniklaus U."/>
            <person name="Zheng H."/>
            <person name="Wang X."/>
        </authorList>
    </citation>
    <scope>NUCLEOTIDE SEQUENCE [LARGE SCALE GENOMIC DNA]</scope>
    <source>
        <strain evidence="20 21">cv. Chiifu-401-42</strain>
    </source>
</reference>
<dbReference type="InterPro" id="IPR032675">
    <property type="entry name" value="LRR_dom_sf"/>
</dbReference>
<dbReference type="InterPro" id="IPR002401">
    <property type="entry name" value="Cyt_P450_E_grp-I"/>
</dbReference>
<feature type="region of interest" description="Disordered" evidence="18">
    <location>
        <begin position="1087"/>
        <end position="1204"/>
    </location>
</feature>
<dbReference type="PRINTS" id="PR00463">
    <property type="entry name" value="EP450I"/>
</dbReference>
<feature type="compositionally biased region" description="Pro residues" evidence="18">
    <location>
        <begin position="823"/>
        <end position="848"/>
    </location>
</feature>
<dbReference type="InterPro" id="IPR051103">
    <property type="entry name" value="Plant_metabolite_P450s"/>
</dbReference>
<keyword evidence="6" id="KW-0812">Transmembrane</keyword>
<dbReference type="SMR" id="M4EIV0"/>
<keyword evidence="8" id="KW-0732">Signal</keyword>
<dbReference type="Gene3D" id="1.10.630.10">
    <property type="entry name" value="Cytochrome P450"/>
    <property type="match status" value="1"/>
</dbReference>
<evidence type="ECO:0000256" key="9">
    <source>
        <dbReference type="ARBA" id="ARBA00022737"/>
    </source>
</evidence>
<evidence type="ECO:0000256" key="13">
    <source>
        <dbReference type="ARBA" id="ARBA00023033"/>
    </source>
</evidence>
<evidence type="ECO:0000256" key="17">
    <source>
        <dbReference type="PROSITE-ProRule" id="PRU00047"/>
    </source>
</evidence>
<dbReference type="InterPro" id="IPR001128">
    <property type="entry name" value="Cyt_P450"/>
</dbReference>
<feature type="binding site" description="axial binding residue" evidence="16">
    <location>
        <position position="438"/>
    </location>
    <ligand>
        <name>heme</name>
        <dbReference type="ChEBI" id="CHEBI:30413"/>
    </ligand>
    <ligandPart>
        <name>Fe</name>
        <dbReference type="ChEBI" id="CHEBI:18248"/>
    </ligandPart>
</feature>
<accession>M4EIV0</accession>
<keyword evidence="17" id="KW-0863">Zinc-finger</keyword>
<evidence type="ECO:0000256" key="18">
    <source>
        <dbReference type="SAM" id="MobiDB-lite"/>
    </source>
</evidence>
<feature type="compositionally biased region" description="Low complexity" evidence="18">
    <location>
        <begin position="1131"/>
        <end position="1151"/>
    </location>
</feature>
<evidence type="ECO:0000256" key="14">
    <source>
        <dbReference type="ARBA" id="ARBA00023136"/>
    </source>
</evidence>
<proteinExistence type="inferred from homology"/>
<evidence type="ECO:0000256" key="12">
    <source>
        <dbReference type="ARBA" id="ARBA00023004"/>
    </source>
</evidence>
<evidence type="ECO:0000256" key="7">
    <source>
        <dbReference type="ARBA" id="ARBA00022723"/>
    </source>
</evidence>
<dbReference type="Gramene" id="Bra028715.1">
    <property type="protein sequence ID" value="Bra028715.1-P"/>
    <property type="gene ID" value="Bra028715"/>
</dbReference>
<organism evidence="20 21">
    <name type="scientific">Brassica campestris</name>
    <name type="common">Field mustard</name>
    <dbReference type="NCBI Taxonomy" id="3711"/>
    <lineage>
        <taxon>Eukaryota</taxon>
        <taxon>Viridiplantae</taxon>
        <taxon>Streptophyta</taxon>
        <taxon>Embryophyta</taxon>
        <taxon>Tracheophyta</taxon>
        <taxon>Spermatophyta</taxon>
        <taxon>Magnoliopsida</taxon>
        <taxon>eudicotyledons</taxon>
        <taxon>Gunneridae</taxon>
        <taxon>Pentapetalae</taxon>
        <taxon>rosids</taxon>
        <taxon>malvids</taxon>
        <taxon>Brassicales</taxon>
        <taxon>Brassicaceae</taxon>
        <taxon>Brassiceae</taxon>
        <taxon>Brassica</taxon>
    </lineage>
</organism>
<dbReference type="InterPro" id="IPR013210">
    <property type="entry name" value="LRR_N_plant-typ"/>
</dbReference>
<dbReference type="STRING" id="51351.M4EIV0"/>
<comment type="subcellular location">
    <subcellularLocation>
        <location evidence="2">Membrane</location>
        <topology evidence="2">Single-pass membrane protein</topology>
    </subcellularLocation>
</comment>
<dbReference type="PANTHER" id="PTHR24298:SF444">
    <property type="entry name" value="CYTOCHROME P450"/>
    <property type="match status" value="1"/>
</dbReference>
<name>M4EIV0_BRACM</name>
<keyword evidence="13" id="KW-0503">Monooxygenase</keyword>
<keyword evidence="17" id="KW-0862">Zinc</keyword>
<keyword evidence="4" id="KW-0433">Leucine-rich repeat</keyword>
<evidence type="ECO:0000256" key="10">
    <source>
        <dbReference type="ARBA" id="ARBA00022989"/>
    </source>
</evidence>
<evidence type="ECO:0000256" key="11">
    <source>
        <dbReference type="ARBA" id="ARBA00023002"/>
    </source>
</evidence>
<feature type="region of interest" description="Disordered" evidence="18">
    <location>
        <begin position="1252"/>
        <end position="1293"/>
    </location>
</feature>
<reference evidence="20" key="3">
    <citation type="submission" date="2023-03" db="UniProtKB">
        <authorList>
            <consortium name="EnsemblPlants"/>
        </authorList>
    </citation>
    <scope>IDENTIFICATION</scope>
    <source>
        <strain evidence="20">cv. Chiifu-401-42</strain>
    </source>
</reference>
<dbReference type="GO" id="GO:0020037">
    <property type="term" value="F:heme binding"/>
    <property type="evidence" value="ECO:0007669"/>
    <property type="project" value="InterPro"/>
</dbReference>
<feature type="compositionally biased region" description="Low complexity" evidence="18">
    <location>
        <begin position="1169"/>
        <end position="1188"/>
    </location>
</feature>
<dbReference type="eggNOG" id="KOG0156">
    <property type="taxonomic scope" value="Eukaryota"/>
</dbReference>
<feature type="region of interest" description="Disordered" evidence="18">
    <location>
        <begin position="683"/>
        <end position="711"/>
    </location>
</feature>
<comment type="similarity">
    <text evidence="3">Belongs to the cytochrome P450 family.</text>
</comment>
<keyword evidence="14" id="KW-0472">Membrane</keyword>
<dbReference type="eggNOG" id="KOG1075">
    <property type="taxonomic scope" value="Eukaryota"/>
</dbReference>
<evidence type="ECO:0000256" key="15">
    <source>
        <dbReference type="ARBA" id="ARBA00023170"/>
    </source>
</evidence>
<feature type="region of interest" description="Disordered" evidence="18">
    <location>
        <begin position="793"/>
        <end position="855"/>
    </location>
</feature>
<keyword evidence="21" id="KW-1185">Reference proteome</keyword>
<sequence length="1293" mass="142760">MDTQYFIVTILLCLGIILLIQSINTYRFRNKLSLPPSPTALPIIGHIHLLGPIAHQALHKLSTHYGPLMYLFIGSIPNVIVSSTEMANEILKSNELNFLNRPTMQNVDYLTYGSADFFSAPYGLHWKFMKRICMMELFSSRAIDRFANVRTEELRKLLVRVMKKAEIEESVDLGEQLKELTSSIITRMMFRERRSDSGRREEVIKMVVELNELAGFFNVSETFWFLRRLDLQGIKKRLKNARERYDVIIERIMKEHESRNHKDAGGVRSMLDILLDIYEDKNSEIKLTRENIKGFIMNIYGGGTDTSAITVEWALSELINNPEIMKKAQQEIEQVVGDKRLVQESDLCNLSYIQAVVKETLRLHPGGPIFVRESNEECAVAGYRIPAKTRVIVNVWAIGRDPNQWEDPLEFKPERFEGSEWKVMSEKMVSFGAGRRSCPGEKMVFRFVPLVLAAVIQCFELKVKGRVEMSEGSGSSLPRATPLVCVPVAREGIKSLFSLEPKIKKSLNNPQILNSWDPKTDCCTNWTGVVCTHRRITGLTISAGDVVGQIAEEIGDLTDLVILDLSSLSRLRGTIPRSITKLKNLVYLRFRITELSGPVPDYISQLQNVTFLDLSFNRFNGSIPGSISQMHRLETIQLSHNKLTGSIPESFGSFAGKIPKLYLGNNHLSANCWFPETRCASGKNPGESPAHLPPDPPDPPDHAPLIDFPPLPSSPSAITPLTASAKKMKSVSTIAQESVNNTIPVQNPSITSDFQATTLDPVSFVFGSVKSTIPQTVNPRIFSTIEPKSSFPLRTNLASSPPHNPITNSAPLLPQPATVPSTSQPPLPPNKTNPPLPKTYPPRAPPPSWAQKAKVSIDRSLKRLAPTSTSPEGKPRVSVPDAVFQRGAELHKEYLVGTFLGKMPDYGPIQSVLNFMWGKGGKLEIHLQPQKRSFLVRIPNEFIRTKALEKRLWYVGTSMFHVSQWSSSVTCEIPEIESIPLWAHLSGVPFDLRTKEGLSLAAGLVGEPIETNDYTKNLTDLNIAHVKVEADLTKPLPTSGELIRQNGDIIPIDIEYPWIPPSCDQCGRIGHIQKDCIYSPKVLPTEPPLAHSSGQTSQVVVPDPPIVETIPDPPDHDEEISDTPDTIVPATSTLNPPDLDLPSLSNSNTPSIPDPPDHDEPQNMSIDTPSSPIASSSPPSKVLSSSSSPPSPPSPLDPQSITFSTSPPKGSYIFGLPATYAPTFGSYITTQQALAFNAPSITLPPQYCCPSRPPLLFPTKKPPGPSKLNPLLSLSTSTAPEESPSGGSSPPTL</sequence>
<keyword evidence="11" id="KW-0560">Oxidoreductase</keyword>
<dbReference type="PRINTS" id="PR00385">
    <property type="entry name" value="P450"/>
</dbReference>
<dbReference type="Pfam" id="PF00560">
    <property type="entry name" value="LRR_1"/>
    <property type="match status" value="2"/>
</dbReference>
<keyword evidence="15" id="KW-0675">Receptor</keyword>
<dbReference type="InterPro" id="IPR025558">
    <property type="entry name" value="DUF4283"/>
</dbReference>
<evidence type="ECO:0000256" key="16">
    <source>
        <dbReference type="PIRSR" id="PIRSR602401-1"/>
    </source>
</evidence>
<keyword evidence="9" id="KW-0677">Repeat</keyword>
<dbReference type="HOGENOM" id="CLU_262077_0_0_1"/>
<evidence type="ECO:0000313" key="20">
    <source>
        <dbReference type="EnsemblPlants" id="Bra028715.1-P"/>
    </source>
</evidence>
<dbReference type="PANTHER" id="PTHR24298">
    <property type="entry name" value="FLAVONOID 3'-MONOOXYGENASE-RELATED"/>
    <property type="match status" value="1"/>
</dbReference>
<keyword evidence="10" id="KW-1133">Transmembrane helix</keyword>
<dbReference type="GO" id="GO:0005506">
    <property type="term" value="F:iron ion binding"/>
    <property type="evidence" value="ECO:0007669"/>
    <property type="project" value="InterPro"/>
</dbReference>
<dbReference type="PROSITE" id="PS50158">
    <property type="entry name" value="ZF_CCHC"/>
    <property type="match status" value="1"/>
</dbReference>
<evidence type="ECO:0000256" key="3">
    <source>
        <dbReference type="ARBA" id="ARBA00010617"/>
    </source>
</evidence>
<dbReference type="InterPro" id="IPR017972">
    <property type="entry name" value="Cyt_P450_CS"/>
</dbReference>
<evidence type="ECO:0000256" key="4">
    <source>
        <dbReference type="ARBA" id="ARBA00022614"/>
    </source>
</evidence>
<evidence type="ECO:0000259" key="19">
    <source>
        <dbReference type="PROSITE" id="PS50158"/>
    </source>
</evidence>
<feature type="compositionally biased region" description="Polar residues" evidence="18">
    <location>
        <begin position="793"/>
        <end position="810"/>
    </location>
</feature>
<dbReference type="FunFam" id="3.80.10.10:FF:000400">
    <property type="entry name" value="Nuclear pore complex protein NUP107"/>
    <property type="match status" value="1"/>
</dbReference>
<dbReference type="InterPro" id="IPR001611">
    <property type="entry name" value="Leu-rich_rpt"/>
</dbReference>
<feature type="compositionally biased region" description="Low complexity" evidence="18">
    <location>
        <begin position="1280"/>
        <end position="1293"/>
    </location>
</feature>
<feature type="compositionally biased region" description="Pro residues" evidence="18">
    <location>
        <begin position="1252"/>
        <end position="1265"/>
    </location>
</feature>
<keyword evidence="5 16" id="KW-0349">Heme</keyword>
<dbReference type="CDD" id="cd20655">
    <property type="entry name" value="CYP93"/>
    <property type="match status" value="1"/>
</dbReference>
<evidence type="ECO:0000256" key="6">
    <source>
        <dbReference type="ARBA" id="ARBA00022692"/>
    </source>
</evidence>
<dbReference type="InParanoid" id="M4EIV0"/>
<evidence type="ECO:0000256" key="5">
    <source>
        <dbReference type="ARBA" id="ARBA00022617"/>
    </source>
</evidence>
<dbReference type="GO" id="GO:0016020">
    <property type="term" value="C:membrane"/>
    <property type="evidence" value="ECO:0000318"/>
    <property type="project" value="GO_Central"/>
</dbReference>
<dbReference type="Pfam" id="PF08263">
    <property type="entry name" value="LRRNT_2"/>
    <property type="match status" value="1"/>
</dbReference>
<evidence type="ECO:0000256" key="8">
    <source>
        <dbReference type="ARBA" id="ARBA00022729"/>
    </source>
</evidence>
<dbReference type="EnsemblPlants" id="Bra028715.1">
    <property type="protein sequence ID" value="Bra028715.1-P"/>
    <property type="gene ID" value="Bra028715"/>
</dbReference>
<dbReference type="InterPro" id="IPR036396">
    <property type="entry name" value="Cyt_P450_sf"/>
</dbReference>